<name>A0ACB7RYJ9_HYAAI</name>
<keyword evidence="2" id="KW-1185">Reference proteome</keyword>
<reference evidence="1" key="1">
    <citation type="submission" date="2020-05" db="EMBL/GenBank/DDBJ databases">
        <title>Large-scale comparative analyses of tick genomes elucidate their genetic diversity and vector capacities.</title>
        <authorList>
            <person name="Jia N."/>
            <person name="Wang J."/>
            <person name="Shi W."/>
            <person name="Du L."/>
            <person name="Sun Y."/>
            <person name="Zhan W."/>
            <person name="Jiang J."/>
            <person name="Wang Q."/>
            <person name="Zhang B."/>
            <person name="Ji P."/>
            <person name="Sakyi L.B."/>
            <person name="Cui X."/>
            <person name="Yuan T."/>
            <person name="Jiang B."/>
            <person name="Yang W."/>
            <person name="Lam T.T.-Y."/>
            <person name="Chang Q."/>
            <person name="Ding S."/>
            <person name="Wang X."/>
            <person name="Zhu J."/>
            <person name="Ruan X."/>
            <person name="Zhao L."/>
            <person name="Wei J."/>
            <person name="Que T."/>
            <person name="Du C."/>
            <person name="Cheng J."/>
            <person name="Dai P."/>
            <person name="Han X."/>
            <person name="Huang E."/>
            <person name="Gao Y."/>
            <person name="Liu J."/>
            <person name="Shao H."/>
            <person name="Ye R."/>
            <person name="Li L."/>
            <person name="Wei W."/>
            <person name="Wang X."/>
            <person name="Wang C."/>
            <person name="Yang T."/>
            <person name="Huo Q."/>
            <person name="Li W."/>
            <person name="Guo W."/>
            <person name="Chen H."/>
            <person name="Zhou L."/>
            <person name="Ni X."/>
            <person name="Tian J."/>
            <person name="Zhou Y."/>
            <person name="Sheng Y."/>
            <person name="Liu T."/>
            <person name="Pan Y."/>
            <person name="Xia L."/>
            <person name="Li J."/>
            <person name="Zhao F."/>
            <person name="Cao W."/>
        </authorList>
    </citation>
    <scope>NUCLEOTIDE SEQUENCE</scope>
    <source>
        <strain evidence="1">Hyas-2018</strain>
    </source>
</reference>
<evidence type="ECO:0000313" key="2">
    <source>
        <dbReference type="Proteomes" id="UP000821845"/>
    </source>
</evidence>
<dbReference type="Proteomes" id="UP000821845">
    <property type="component" value="Chromosome 7"/>
</dbReference>
<accession>A0ACB7RYJ9</accession>
<evidence type="ECO:0000313" key="1">
    <source>
        <dbReference type="EMBL" id="KAH6926539.1"/>
    </source>
</evidence>
<sequence>MFSEGTVPEPHFRLSDAVAISLIELPRVLLDLLLIYAAPVSSTRIVKHGRFIHSLTPPWLRGQRPAERSGDNGPKSSFSSGSRKRSAWVRIRDSLQADVATMGVVVGAPLALFVDSFLGYASPRDHSIEAGPKI</sequence>
<gene>
    <name evidence="1" type="ORF">HPB50_019746</name>
</gene>
<organism evidence="1 2">
    <name type="scientific">Hyalomma asiaticum</name>
    <name type="common">Tick</name>
    <dbReference type="NCBI Taxonomy" id="266040"/>
    <lineage>
        <taxon>Eukaryota</taxon>
        <taxon>Metazoa</taxon>
        <taxon>Ecdysozoa</taxon>
        <taxon>Arthropoda</taxon>
        <taxon>Chelicerata</taxon>
        <taxon>Arachnida</taxon>
        <taxon>Acari</taxon>
        <taxon>Parasitiformes</taxon>
        <taxon>Ixodida</taxon>
        <taxon>Ixodoidea</taxon>
        <taxon>Ixodidae</taxon>
        <taxon>Hyalomminae</taxon>
        <taxon>Hyalomma</taxon>
    </lineage>
</organism>
<proteinExistence type="predicted"/>
<comment type="caution">
    <text evidence="1">The sequence shown here is derived from an EMBL/GenBank/DDBJ whole genome shotgun (WGS) entry which is preliminary data.</text>
</comment>
<protein>
    <submittedName>
        <fullName evidence="1">Uncharacterized protein</fullName>
    </submittedName>
</protein>
<dbReference type="EMBL" id="CM023487">
    <property type="protein sequence ID" value="KAH6926539.1"/>
    <property type="molecule type" value="Genomic_DNA"/>
</dbReference>